<dbReference type="EMBL" id="LNYA01000034">
    <property type="protein sequence ID" value="KTC94367.1"/>
    <property type="molecule type" value="Genomic_DNA"/>
</dbReference>
<dbReference type="OrthoDB" id="5649625at2"/>
<dbReference type="PATRIC" id="fig|448.7.peg.2660"/>
<evidence type="ECO:0000313" key="2">
    <source>
        <dbReference type="Proteomes" id="UP000054773"/>
    </source>
</evidence>
<dbReference type="Proteomes" id="UP000054773">
    <property type="component" value="Unassembled WGS sequence"/>
</dbReference>
<name>A0A0W0TFH3_LEGER</name>
<organism evidence="1 2">
    <name type="scientific">Legionella erythra</name>
    <dbReference type="NCBI Taxonomy" id="448"/>
    <lineage>
        <taxon>Bacteria</taxon>
        <taxon>Pseudomonadati</taxon>
        <taxon>Pseudomonadota</taxon>
        <taxon>Gammaproteobacteria</taxon>
        <taxon>Legionellales</taxon>
        <taxon>Legionellaceae</taxon>
        <taxon>Legionella</taxon>
    </lineage>
</organism>
<keyword evidence="2" id="KW-1185">Reference proteome</keyword>
<gene>
    <name evidence="1" type="primary">letE</name>
    <name evidence="1" type="ORF">Lery_2534</name>
</gene>
<reference evidence="1 2" key="1">
    <citation type="submission" date="2015-11" db="EMBL/GenBank/DDBJ databases">
        <title>Genomic analysis of 38 Legionella species identifies large and diverse effector repertoires.</title>
        <authorList>
            <person name="Burstein D."/>
            <person name="Amaro F."/>
            <person name="Zusman T."/>
            <person name="Lifshitz Z."/>
            <person name="Cohen O."/>
            <person name="Gilbert J.A."/>
            <person name="Pupko T."/>
            <person name="Shuman H.A."/>
            <person name="Segal G."/>
        </authorList>
    </citation>
    <scope>NUCLEOTIDE SEQUENCE [LARGE SCALE GENOMIC DNA]</scope>
    <source>
        <strain evidence="1 2">SE-32A-C8</strain>
    </source>
</reference>
<accession>A0A0W0TFH3</accession>
<comment type="caution">
    <text evidence="1">The sequence shown here is derived from an EMBL/GenBank/DDBJ whole genome shotgun (WGS) entry which is preliminary data.</text>
</comment>
<dbReference type="RefSeq" id="WP_058527622.1">
    <property type="nucleotide sequence ID" value="NZ_CAAAHY010000003.1"/>
</dbReference>
<evidence type="ECO:0000313" key="1">
    <source>
        <dbReference type="EMBL" id="KTC94367.1"/>
    </source>
</evidence>
<protein>
    <submittedName>
        <fullName evidence="1">Transmission trait enhancer protein LetE</fullName>
    </submittedName>
</protein>
<proteinExistence type="predicted"/>
<sequence>MNDTSALLPDIKLRFNIEHPNLEECYADGYQCALAELGEQENPFRQGTSEYEQWQEGWWAGFYGEEPLYDLDATTFAKDEEEKPAAAAANDGLFSIHNKSFLVNVLRITGAIAASAFVGYQVLDLVA</sequence>
<dbReference type="AlphaFoldDB" id="A0A0W0TFH3"/>